<keyword evidence="1" id="KW-1133">Transmembrane helix</keyword>
<reference evidence="2 3" key="1">
    <citation type="journal article" date="2016" name="Nat. Commun.">
        <title>Thousands of microbial genomes shed light on interconnected biogeochemical processes in an aquifer system.</title>
        <authorList>
            <person name="Anantharaman K."/>
            <person name="Brown C.T."/>
            <person name="Hug L.A."/>
            <person name="Sharon I."/>
            <person name="Castelle C.J."/>
            <person name="Probst A.J."/>
            <person name="Thomas B.C."/>
            <person name="Singh A."/>
            <person name="Wilkins M.J."/>
            <person name="Karaoz U."/>
            <person name="Brodie E.L."/>
            <person name="Williams K.H."/>
            <person name="Hubbard S.S."/>
            <person name="Banfield J.F."/>
        </authorList>
    </citation>
    <scope>NUCLEOTIDE SEQUENCE [LARGE SCALE GENOMIC DNA]</scope>
</reference>
<accession>A0A1G1XZT3</accession>
<dbReference type="AlphaFoldDB" id="A0A1G1XZT3"/>
<feature type="transmembrane region" description="Helical" evidence="1">
    <location>
        <begin position="63"/>
        <end position="86"/>
    </location>
</feature>
<keyword evidence="1" id="KW-0472">Membrane</keyword>
<dbReference type="Pfam" id="PF20221">
    <property type="entry name" value="DUF6580"/>
    <property type="match status" value="1"/>
</dbReference>
<dbReference type="Proteomes" id="UP000178930">
    <property type="component" value="Unassembled WGS sequence"/>
</dbReference>
<protein>
    <recommendedName>
        <fullName evidence="4">ECF transporter S component</fullName>
    </recommendedName>
</protein>
<evidence type="ECO:0008006" key="4">
    <source>
        <dbReference type="Google" id="ProtNLM"/>
    </source>
</evidence>
<dbReference type="EMBL" id="MHIB01000005">
    <property type="protein sequence ID" value="OGY45106.1"/>
    <property type="molecule type" value="Genomic_DNA"/>
</dbReference>
<organism evidence="2 3">
    <name type="scientific">Candidatus Buchananbacteria bacterium RIFCSPHIGHO2_01_FULL_39_14</name>
    <dbReference type="NCBI Taxonomy" id="1797532"/>
    <lineage>
        <taxon>Bacteria</taxon>
        <taxon>Candidatus Buchananiibacteriota</taxon>
    </lineage>
</organism>
<feature type="transmembrane region" description="Helical" evidence="1">
    <location>
        <begin position="138"/>
        <end position="160"/>
    </location>
</feature>
<sequence>MMSLKLKLIISLILIALGVATRLLPHFWNFTPIAAIALFAGVYLNRRTAVILPLAAMLTGDLLIGFYAWPIMISVYGSFILTGLIGSMVKKQKSFETILAATIFSSVLFYLITNYAVWQFSPWYEKSFAGLIESYTLALPFFRATLIGDLFYVGVFFGSYELVKLLMLGKLNFTQKSRKIAKIS</sequence>
<keyword evidence="1" id="KW-0812">Transmembrane</keyword>
<dbReference type="STRING" id="1797532.A2729_05465"/>
<evidence type="ECO:0000313" key="3">
    <source>
        <dbReference type="Proteomes" id="UP000178930"/>
    </source>
</evidence>
<dbReference type="InterPro" id="IPR046487">
    <property type="entry name" value="DUF6580"/>
</dbReference>
<name>A0A1G1XZT3_9BACT</name>
<proteinExistence type="predicted"/>
<gene>
    <name evidence="2" type="ORF">A2729_05465</name>
</gene>
<evidence type="ECO:0000313" key="2">
    <source>
        <dbReference type="EMBL" id="OGY45106.1"/>
    </source>
</evidence>
<feature type="transmembrane region" description="Helical" evidence="1">
    <location>
        <begin position="98"/>
        <end position="118"/>
    </location>
</feature>
<comment type="caution">
    <text evidence="2">The sequence shown here is derived from an EMBL/GenBank/DDBJ whole genome shotgun (WGS) entry which is preliminary data.</text>
</comment>
<evidence type="ECO:0000256" key="1">
    <source>
        <dbReference type="SAM" id="Phobius"/>
    </source>
</evidence>